<dbReference type="OrthoDB" id="2410582at2759"/>
<keyword evidence="3" id="KW-1185">Reference proteome</keyword>
<comment type="caution">
    <text evidence="2">The sequence shown here is derived from an EMBL/GenBank/DDBJ whole genome shotgun (WGS) entry which is preliminary data.</text>
</comment>
<evidence type="ECO:0000256" key="1">
    <source>
        <dbReference type="SAM" id="MobiDB-lite"/>
    </source>
</evidence>
<sequence length="192" mass="21819">MSSPNDMNDNESTSTFTGSSEMANSNRQQNIARNDNESTSTFTSSSEGANSNRQQNIASRPFNLVWNHFNQIEKKKGGHYSANCKYCSQQWACEDLMTFKIHIAHDCSKAPPDIKLFYYKQIIDNNENQKSNKKQKVNPTNKGDILKYIENQELSSKRQEQLADGMCLAFICAGVPFNVASNKIFRAWLQDL</sequence>
<organism evidence="2 3">
    <name type="scientific">Gigaspora rosea</name>
    <dbReference type="NCBI Taxonomy" id="44941"/>
    <lineage>
        <taxon>Eukaryota</taxon>
        <taxon>Fungi</taxon>
        <taxon>Fungi incertae sedis</taxon>
        <taxon>Mucoromycota</taxon>
        <taxon>Glomeromycotina</taxon>
        <taxon>Glomeromycetes</taxon>
        <taxon>Diversisporales</taxon>
        <taxon>Gigasporaceae</taxon>
        <taxon>Gigaspora</taxon>
    </lineage>
</organism>
<evidence type="ECO:0008006" key="4">
    <source>
        <dbReference type="Google" id="ProtNLM"/>
    </source>
</evidence>
<proteinExistence type="predicted"/>
<evidence type="ECO:0000313" key="3">
    <source>
        <dbReference type="Proteomes" id="UP000266673"/>
    </source>
</evidence>
<protein>
    <recommendedName>
        <fullName evidence="4">BED-type domain-containing protein</fullName>
    </recommendedName>
</protein>
<feature type="region of interest" description="Disordered" evidence="1">
    <location>
        <begin position="1"/>
        <end position="54"/>
    </location>
</feature>
<name>A0A397VMN1_9GLOM</name>
<reference evidence="2 3" key="1">
    <citation type="submission" date="2018-06" db="EMBL/GenBank/DDBJ databases">
        <title>Comparative genomics reveals the genomic features of Rhizophagus irregularis, R. cerebriforme, R. diaphanum and Gigaspora rosea, and their symbiotic lifestyle signature.</title>
        <authorList>
            <person name="Morin E."/>
            <person name="San Clemente H."/>
            <person name="Chen E.C.H."/>
            <person name="De La Providencia I."/>
            <person name="Hainaut M."/>
            <person name="Kuo A."/>
            <person name="Kohler A."/>
            <person name="Murat C."/>
            <person name="Tang N."/>
            <person name="Roy S."/>
            <person name="Loubradou J."/>
            <person name="Henrissat B."/>
            <person name="Grigoriev I.V."/>
            <person name="Corradi N."/>
            <person name="Roux C."/>
            <person name="Martin F.M."/>
        </authorList>
    </citation>
    <scope>NUCLEOTIDE SEQUENCE [LARGE SCALE GENOMIC DNA]</scope>
    <source>
        <strain evidence="2 3">DAOM 194757</strain>
    </source>
</reference>
<dbReference type="Proteomes" id="UP000266673">
    <property type="component" value="Unassembled WGS sequence"/>
</dbReference>
<dbReference type="EMBL" id="QKWP01000317">
    <property type="protein sequence ID" value="RIB22269.1"/>
    <property type="molecule type" value="Genomic_DNA"/>
</dbReference>
<dbReference type="AlphaFoldDB" id="A0A397VMN1"/>
<evidence type="ECO:0000313" key="2">
    <source>
        <dbReference type="EMBL" id="RIB22269.1"/>
    </source>
</evidence>
<accession>A0A397VMN1</accession>
<feature type="compositionally biased region" description="Polar residues" evidence="1">
    <location>
        <begin position="1"/>
        <end position="33"/>
    </location>
</feature>
<gene>
    <name evidence="2" type="ORF">C2G38_1013871</name>
</gene>